<dbReference type="InterPro" id="IPR003018">
    <property type="entry name" value="GAF"/>
</dbReference>
<gene>
    <name evidence="2" type="ORF">JKP88DRAFT_162539</name>
</gene>
<dbReference type="Gene3D" id="3.30.450.40">
    <property type="match status" value="1"/>
</dbReference>
<protein>
    <submittedName>
        <fullName evidence="2">GAF domain-like protein</fullName>
    </submittedName>
</protein>
<organism evidence="2 3">
    <name type="scientific">Tribonema minus</name>
    <dbReference type="NCBI Taxonomy" id="303371"/>
    <lineage>
        <taxon>Eukaryota</taxon>
        <taxon>Sar</taxon>
        <taxon>Stramenopiles</taxon>
        <taxon>Ochrophyta</taxon>
        <taxon>PX clade</taxon>
        <taxon>Xanthophyceae</taxon>
        <taxon>Tribonematales</taxon>
        <taxon>Tribonemataceae</taxon>
        <taxon>Tribonema</taxon>
    </lineage>
</organism>
<keyword evidence="3" id="KW-1185">Reference proteome</keyword>
<accession>A0A835Z1R9</accession>
<feature type="non-terminal residue" evidence="2">
    <location>
        <position position="173"/>
    </location>
</feature>
<comment type="caution">
    <text evidence="2">The sequence shown here is derived from an EMBL/GenBank/DDBJ whole genome shotgun (WGS) entry which is preliminary data.</text>
</comment>
<dbReference type="Proteomes" id="UP000664859">
    <property type="component" value="Unassembled WGS sequence"/>
</dbReference>
<dbReference type="SMART" id="SM00065">
    <property type="entry name" value="GAF"/>
    <property type="match status" value="1"/>
</dbReference>
<dbReference type="EMBL" id="JAFCMP010000124">
    <property type="protein sequence ID" value="KAG5185676.1"/>
    <property type="molecule type" value="Genomic_DNA"/>
</dbReference>
<dbReference type="Pfam" id="PF01590">
    <property type="entry name" value="GAF"/>
    <property type="match status" value="1"/>
</dbReference>
<evidence type="ECO:0000313" key="3">
    <source>
        <dbReference type="Proteomes" id="UP000664859"/>
    </source>
</evidence>
<sequence>LLRSLQVVDSDAEESFDRITRLAARLFRVPICLISLVDAERQWFKARAGLSVAETPRDTSFCAYTFLTGAPDVVVVPDALRDRRFRHSPIVTGPPHLRFYAGAPLILEGVKLGALCLLDTAPHEAGAFGVADKANLVALAETVVVELQRRRRVLRGQLGHITAVAHNLQVWCQ</sequence>
<evidence type="ECO:0000259" key="1">
    <source>
        <dbReference type="SMART" id="SM00065"/>
    </source>
</evidence>
<dbReference type="OrthoDB" id="303614at2759"/>
<dbReference type="PANTHER" id="PTHR43102">
    <property type="entry name" value="SLR1143 PROTEIN"/>
    <property type="match status" value="1"/>
</dbReference>
<dbReference type="PANTHER" id="PTHR43102:SF2">
    <property type="entry name" value="GAF DOMAIN-CONTAINING PROTEIN"/>
    <property type="match status" value="1"/>
</dbReference>
<name>A0A835Z1R9_9STRA</name>
<evidence type="ECO:0000313" key="2">
    <source>
        <dbReference type="EMBL" id="KAG5185676.1"/>
    </source>
</evidence>
<feature type="domain" description="GAF" evidence="1">
    <location>
        <begin position="11"/>
        <end position="157"/>
    </location>
</feature>
<dbReference type="AlphaFoldDB" id="A0A835Z1R9"/>
<proteinExistence type="predicted"/>
<dbReference type="InterPro" id="IPR029016">
    <property type="entry name" value="GAF-like_dom_sf"/>
</dbReference>
<reference evidence="2" key="1">
    <citation type="submission" date="2021-02" db="EMBL/GenBank/DDBJ databases">
        <title>First Annotated Genome of the Yellow-green Alga Tribonema minus.</title>
        <authorList>
            <person name="Mahan K.M."/>
        </authorList>
    </citation>
    <scope>NUCLEOTIDE SEQUENCE</scope>
    <source>
        <strain evidence="2">UTEX B ZZ1240</strain>
    </source>
</reference>
<dbReference type="SUPFAM" id="SSF55781">
    <property type="entry name" value="GAF domain-like"/>
    <property type="match status" value="1"/>
</dbReference>